<reference evidence="1" key="1">
    <citation type="journal article" date="2020" name="Stud. Mycol.">
        <title>101 Dothideomycetes genomes: a test case for predicting lifestyles and emergence of pathogens.</title>
        <authorList>
            <person name="Haridas S."/>
            <person name="Albert R."/>
            <person name="Binder M."/>
            <person name="Bloem J."/>
            <person name="Labutti K."/>
            <person name="Salamov A."/>
            <person name="Andreopoulos B."/>
            <person name="Baker S."/>
            <person name="Barry K."/>
            <person name="Bills G."/>
            <person name="Bluhm B."/>
            <person name="Cannon C."/>
            <person name="Castanera R."/>
            <person name="Culley D."/>
            <person name="Daum C."/>
            <person name="Ezra D."/>
            <person name="Gonzalez J."/>
            <person name="Henrissat B."/>
            <person name="Kuo A."/>
            <person name="Liang C."/>
            <person name="Lipzen A."/>
            <person name="Lutzoni F."/>
            <person name="Magnuson J."/>
            <person name="Mondo S."/>
            <person name="Nolan M."/>
            <person name="Ohm R."/>
            <person name="Pangilinan J."/>
            <person name="Park H.-J."/>
            <person name="Ramirez L."/>
            <person name="Alfaro M."/>
            <person name="Sun H."/>
            <person name="Tritt A."/>
            <person name="Yoshinaga Y."/>
            <person name="Zwiers L.-H."/>
            <person name="Turgeon B."/>
            <person name="Goodwin S."/>
            <person name="Spatafora J."/>
            <person name="Crous P."/>
            <person name="Grigoriev I."/>
        </authorList>
    </citation>
    <scope>NUCLEOTIDE SEQUENCE</scope>
    <source>
        <strain evidence="1">ATCC 200398</strain>
    </source>
</reference>
<organism evidence="1 2">
    <name type="scientific">Lindgomyces ingoldianus</name>
    <dbReference type="NCBI Taxonomy" id="673940"/>
    <lineage>
        <taxon>Eukaryota</taxon>
        <taxon>Fungi</taxon>
        <taxon>Dikarya</taxon>
        <taxon>Ascomycota</taxon>
        <taxon>Pezizomycotina</taxon>
        <taxon>Dothideomycetes</taxon>
        <taxon>Pleosporomycetidae</taxon>
        <taxon>Pleosporales</taxon>
        <taxon>Lindgomycetaceae</taxon>
        <taxon>Lindgomyces</taxon>
    </lineage>
</organism>
<accession>A0ACB6R7L1</accession>
<evidence type="ECO:0000313" key="1">
    <source>
        <dbReference type="EMBL" id="KAF2474441.1"/>
    </source>
</evidence>
<keyword evidence="2" id="KW-1185">Reference proteome</keyword>
<dbReference type="Proteomes" id="UP000799755">
    <property type="component" value="Unassembled WGS sequence"/>
</dbReference>
<sequence>MAQLPYPQSLGVKNCDPYVFDTSHFEGLLGENAKRIFVPDNQLQIKLVEVGQKDWIFTTPAELHDYLHSATFKGTRIFLIPQRYSWDYLTISENGLRQLLDFFGVFPAFIDVLCAFGKSTSETSDSLGGCYGHQQGNVSELCYLAKNVEKHGREGSDEPWSIRQLGLYHRHEPENDTFIILNPMISFQQRLKDAQAKTGAAPTWRDIHMLAISHATWQWRWYLSFWETKLSQLVSKAHVSRVEGRKMTEKLPVVTIEYSDFQDVQLIHDRMNMAKYILGSNISICEKLQTQISDVPHVSMLSGELHLQKIRVENLLERTRSGSGLMQDIISFRGLDALKISSENSNEMARLADIDSKNMVKLTAKSQRDAGMLKKISILTTIYLPASLVSVSIFRQMLF</sequence>
<evidence type="ECO:0000313" key="2">
    <source>
        <dbReference type="Proteomes" id="UP000799755"/>
    </source>
</evidence>
<dbReference type="EMBL" id="MU003498">
    <property type="protein sequence ID" value="KAF2474441.1"/>
    <property type="molecule type" value="Genomic_DNA"/>
</dbReference>
<protein>
    <submittedName>
        <fullName evidence="1">Uncharacterized protein</fullName>
    </submittedName>
</protein>
<name>A0ACB6R7L1_9PLEO</name>
<gene>
    <name evidence="1" type="ORF">BDR25DRAFT_122021</name>
</gene>
<comment type="caution">
    <text evidence="1">The sequence shown here is derived from an EMBL/GenBank/DDBJ whole genome shotgun (WGS) entry which is preliminary data.</text>
</comment>
<proteinExistence type="predicted"/>